<dbReference type="OMA" id="NAAYWGS"/>
<dbReference type="GO" id="GO:0008168">
    <property type="term" value="F:methyltransferase activity"/>
    <property type="evidence" value="ECO:0007669"/>
    <property type="project" value="TreeGrafter"/>
</dbReference>
<dbReference type="PANTHER" id="PTHR43591">
    <property type="entry name" value="METHYLTRANSFERASE"/>
    <property type="match status" value="1"/>
</dbReference>
<dbReference type="KEGG" id="cthr:CTHT_0004580"/>
<dbReference type="OrthoDB" id="2013972at2759"/>
<dbReference type="EMBL" id="GL988032">
    <property type="protein sequence ID" value="EGS23756.1"/>
    <property type="molecule type" value="Genomic_DNA"/>
</dbReference>
<dbReference type="SUPFAM" id="SSF53335">
    <property type="entry name" value="S-adenosyl-L-methionine-dependent methyltransferases"/>
    <property type="match status" value="1"/>
</dbReference>
<feature type="region of interest" description="Disordered" evidence="2">
    <location>
        <begin position="23"/>
        <end position="45"/>
    </location>
</feature>
<evidence type="ECO:0000256" key="2">
    <source>
        <dbReference type="SAM" id="MobiDB-lite"/>
    </source>
</evidence>
<evidence type="ECO:0000313" key="4">
    <source>
        <dbReference type="Proteomes" id="UP000008066"/>
    </source>
</evidence>
<reference evidence="3 4" key="1">
    <citation type="journal article" date="2011" name="Cell">
        <title>Insight into structure and assembly of the nuclear pore complex by utilizing the genome of a eukaryotic thermophile.</title>
        <authorList>
            <person name="Amlacher S."/>
            <person name="Sarges P."/>
            <person name="Flemming D."/>
            <person name="van Noort V."/>
            <person name="Kunze R."/>
            <person name="Devos D.P."/>
            <person name="Arumugam M."/>
            <person name="Bork P."/>
            <person name="Hurt E."/>
        </authorList>
    </citation>
    <scope>NUCLEOTIDE SEQUENCE [LARGE SCALE GENOMIC DNA]</scope>
    <source>
        <strain evidence="4">DSM 1495 / CBS 144.50 / IMI 039719</strain>
    </source>
</reference>
<dbReference type="RefSeq" id="XP_006690998.1">
    <property type="nucleotide sequence ID" value="XM_006690935.1"/>
</dbReference>
<dbReference type="Proteomes" id="UP000008066">
    <property type="component" value="Unassembled WGS sequence"/>
</dbReference>
<evidence type="ECO:0000313" key="3">
    <source>
        <dbReference type="EMBL" id="EGS23756.1"/>
    </source>
</evidence>
<protein>
    <recommendedName>
        <fullName evidence="5">Methyltransferase-like protein</fullName>
    </recommendedName>
</protein>
<dbReference type="GeneID" id="18254496"/>
<keyword evidence="4" id="KW-1185">Reference proteome</keyword>
<organism evidence="4">
    <name type="scientific">Chaetomium thermophilum (strain DSM 1495 / CBS 144.50 / IMI 039719)</name>
    <name type="common">Thermochaetoides thermophila</name>
    <dbReference type="NCBI Taxonomy" id="759272"/>
    <lineage>
        <taxon>Eukaryota</taxon>
        <taxon>Fungi</taxon>
        <taxon>Dikarya</taxon>
        <taxon>Ascomycota</taxon>
        <taxon>Pezizomycotina</taxon>
        <taxon>Sordariomycetes</taxon>
        <taxon>Sordariomycetidae</taxon>
        <taxon>Sordariales</taxon>
        <taxon>Chaetomiaceae</taxon>
        <taxon>Thermochaetoides</taxon>
    </lineage>
</organism>
<evidence type="ECO:0000256" key="1">
    <source>
        <dbReference type="ARBA" id="ARBA00038158"/>
    </source>
</evidence>
<accession>G0RXX0</accession>
<dbReference type="AlphaFoldDB" id="G0RXX0"/>
<evidence type="ECO:0008006" key="5">
    <source>
        <dbReference type="Google" id="ProtNLM"/>
    </source>
</evidence>
<name>G0RXX0_CHATD</name>
<dbReference type="HOGENOM" id="CLU_010595_0_0_1"/>
<dbReference type="PANTHER" id="PTHR43591:SF10">
    <property type="entry name" value="ABC TRANSMEMBRANE TYPE-1 DOMAIN-CONTAINING PROTEIN-RELATED"/>
    <property type="match status" value="1"/>
</dbReference>
<gene>
    <name evidence="3" type="ORF">CTHT_0004580</name>
</gene>
<dbReference type="InterPro" id="IPR029063">
    <property type="entry name" value="SAM-dependent_MTases_sf"/>
</dbReference>
<dbReference type="Pfam" id="PF13489">
    <property type="entry name" value="Methyltransf_23"/>
    <property type="match status" value="1"/>
</dbReference>
<sequence length="349" mass="40167">MSGAQNTTEDTKVMGAGILPASHWQSLPVDNPDDDDKSLRSQSMVSSTTSLRESILQYRKLFGRTYHHEYGDAESWIPNDEKHRECMELGHYIVLLLQDNKLFYSPLDTDKIKRVVDIGTGTGIWAMDFADQYPHVEVTGTDITPIQPTWTPPNLTFELDDANQEWTWPDNTFDFVYVRFLNGCIRDWEKFYRQAYRCLKPGGWLEHHEVALEWKSDTQEIPPHSPIGQLIQLFTSAGEKIGRTFRTVDDCLQKPAMEAAGFVDLQEKYLKCPLGDWPTDPQQKQVGLLMNEALLGDLEGYTIYVYTAIMGWKEEEARAMIAHLRAHFRKPGLNPYIPRRVVWGRKPEV</sequence>
<dbReference type="Gene3D" id="3.40.50.150">
    <property type="entry name" value="Vaccinia Virus protein VP39"/>
    <property type="match status" value="1"/>
</dbReference>
<proteinExistence type="inferred from homology"/>
<dbReference type="CDD" id="cd02440">
    <property type="entry name" value="AdoMet_MTases"/>
    <property type="match status" value="1"/>
</dbReference>
<comment type="similarity">
    <text evidence="1">Belongs to the methyltransferase superfamily. LaeA methyltransferase family.</text>
</comment>
<dbReference type="eggNOG" id="ENOG502QSKG">
    <property type="taxonomic scope" value="Eukaryota"/>
</dbReference>